<feature type="transmembrane region" description="Helical" evidence="8">
    <location>
        <begin position="177"/>
        <end position="196"/>
    </location>
</feature>
<reference evidence="9 10" key="1">
    <citation type="journal article" date="2016" name="Front. Microbiol.">
        <title>Comprehensive Phylogenetic Analysis of Bovine Non-aureus Staphylococci Species Based on Whole-Genome Sequencing.</title>
        <authorList>
            <person name="Naushad S."/>
            <person name="Barkema H.W."/>
            <person name="Luby C."/>
            <person name="Condas L.A."/>
            <person name="Nobrega D.B."/>
            <person name="Carson D.A."/>
            <person name="De Buck J."/>
        </authorList>
    </citation>
    <scope>NUCLEOTIDE SEQUENCE [LARGE SCALE GENOMIC DNA]</scope>
    <source>
        <strain evidence="9 10">SNUC 2204</strain>
    </source>
</reference>
<evidence type="ECO:0000256" key="6">
    <source>
        <dbReference type="ARBA" id="ARBA00022989"/>
    </source>
</evidence>
<protein>
    <submittedName>
        <fullName evidence="9">MFS transporter</fullName>
    </submittedName>
</protein>
<evidence type="ECO:0000313" key="10">
    <source>
        <dbReference type="Proteomes" id="UP000241209"/>
    </source>
</evidence>
<dbReference type="GO" id="GO:0030395">
    <property type="term" value="F:lactose binding"/>
    <property type="evidence" value="ECO:0007669"/>
    <property type="project" value="TreeGrafter"/>
</dbReference>
<evidence type="ECO:0000256" key="3">
    <source>
        <dbReference type="ARBA" id="ARBA00022475"/>
    </source>
</evidence>
<dbReference type="Gene3D" id="1.20.1250.20">
    <property type="entry name" value="MFS general substrate transporter like domains"/>
    <property type="match status" value="2"/>
</dbReference>
<feature type="transmembrane region" description="Helical" evidence="8">
    <location>
        <begin position="229"/>
        <end position="249"/>
    </location>
</feature>
<dbReference type="PANTHER" id="PTHR23522:SF10">
    <property type="entry name" value="3-PHENYLPROPIONIC ACID TRANSPORTER-RELATED"/>
    <property type="match status" value="1"/>
</dbReference>
<feature type="transmembrane region" description="Helical" evidence="8">
    <location>
        <begin position="152"/>
        <end position="171"/>
    </location>
</feature>
<accession>A0A2T4PWH7</accession>
<feature type="transmembrane region" description="Helical" evidence="8">
    <location>
        <begin position="302"/>
        <end position="321"/>
    </location>
</feature>
<feature type="transmembrane region" description="Helical" evidence="8">
    <location>
        <begin position="111"/>
        <end position="131"/>
    </location>
</feature>
<dbReference type="SUPFAM" id="SSF103473">
    <property type="entry name" value="MFS general substrate transporter"/>
    <property type="match status" value="1"/>
</dbReference>
<dbReference type="GO" id="GO:0015528">
    <property type="term" value="F:lactose:proton symporter activity"/>
    <property type="evidence" value="ECO:0007669"/>
    <property type="project" value="TreeGrafter"/>
</dbReference>
<feature type="transmembrane region" description="Helical" evidence="8">
    <location>
        <begin position="20"/>
        <end position="40"/>
    </location>
</feature>
<dbReference type="GO" id="GO:0005886">
    <property type="term" value="C:plasma membrane"/>
    <property type="evidence" value="ECO:0007669"/>
    <property type="project" value="UniProtKB-SubCell"/>
</dbReference>
<keyword evidence="5 8" id="KW-0812">Transmembrane</keyword>
<evidence type="ECO:0000256" key="7">
    <source>
        <dbReference type="ARBA" id="ARBA00023136"/>
    </source>
</evidence>
<dbReference type="EMBL" id="PZFK01000002">
    <property type="protein sequence ID" value="PTI30861.1"/>
    <property type="molecule type" value="Genomic_DNA"/>
</dbReference>
<dbReference type="PANTHER" id="PTHR23522">
    <property type="entry name" value="BLL5896 PROTEIN"/>
    <property type="match status" value="1"/>
</dbReference>
<feature type="transmembrane region" description="Helical" evidence="8">
    <location>
        <begin position="85"/>
        <end position="105"/>
    </location>
</feature>
<dbReference type="RefSeq" id="WP_107556535.1">
    <property type="nucleotide sequence ID" value="NZ_PZFK01000002.1"/>
</dbReference>
<feature type="transmembrane region" description="Helical" evidence="8">
    <location>
        <begin position="55"/>
        <end position="73"/>
    </location>
</feature>
<keyword evidence="2" id="KW-0813">Transport</keyword>
<comment type="subcellular location">
    <subcellularLocation>
        <location evidence="1">Cell inner membrane</location>
        <topology evidence="1">Multi-pass membrane protein</topology>
    </subcellularLocation>
</comment>
<dbReference type="Proteomes" id="UP000241209">
    <property type="component" value="Unassembled WGS sequence"/>
</dbReference>
<dbReference type="InterPro" id="IPR000576">
    <property type="entry name" value="LacY/RafB_perm_fam"/>
</dbReference>
<name>A0A2T4PWH7_9STAP</name>
<evidence type="ECO:0000256" key="5">
    <source>
        <dbReference type="ARBA" id="ARBA00022692"/>
    </source>
</evidence>
<evidence type="ECO:0000256" key="4">
    <source>
        <dbReference type="ARBA" id="ARBA00022519"/>
    </source>
</evidence>
<dbReference type="InterPro" id="IPR036259">
    <property type="entry name" value="MFS_trans_sf"/>
</dbReference>
<keyword evidence="6 8" id="KW-1133">Transmembrane helix</keyword>
<keyword evidence="3" id="KW-1003">Cell membrane</keyword>
<organism evidence="9 10">
    <name type="scientific">Mammaliicoccus vitulinus</name>
    <dbReference type="NCBI Taxonomy" id="71237"/>
    <lineage>
        <taxon>Bacteria</taxon>
        <taxon>Bacillati</taxon>
        <taxon>Bacillota</taxon>
        <taxon>Bacilli</taxon>
        <taxon>Bacillales</taxon>
        <taxon>Staphylococcaceae</taxon>
        <taxon>Mammaliicoccus</taxon>
    </lineage>
</organism>
<dbReference type="NCBIfam" id="NF007077">
    <property type="entry name" value="PRK09528.1"/>
    <property type="match status" value="1"/>
</dbReference>
<dbReference type="PRINTS" id="PR00174">
    <property type="entry name" value="LACYSMPORT"/>
</dbReference>
<keyword evidence="4" id="KW-0997">Cell inner membrane</keyword>
<feature type="transmembrane region" description="Helical" evidence="8">
    <location>
        <begin position="278"/>
        <end position="295"/>
    </location>
</feature>
<evidence type="ECO:0000256" key="1">
    <source>
        <dbReference type="ARBA" id="ARBA00004429"/>
    </source>
</evidence>
<dbReference type="NCBIfam" id="TIGR00882">
    <property type="entry name" value="2A0105"/>
    <property type="match status" value="1"/>
</dbReference>
<evidence type="ECO:0000256" key="8">
    <source>
        <dbReference type="SAM" id="Phobius"/>
    </source>
</evidence>
<gene>
    <name evidence="9" type="ORF">BU072_00870</name>
</gene>
<sequence length="434" mass="48973">MSFSNYLQPLKNKSYLQSSFTLLLFFASWSIWWSFFQIWLTSEKNGLGLSGSEVGTIYSANSLTTLFLMFLYGILQDRLVIKRSLLIFCATMSLLVGPFFVWIYGPLIQSHFIAGIFVGSLFLSSGFLAAADIYEAVSERFSRFFDFKYGQARAWGSFGYAVSALVAGFLFVKNPEYNFWLGSLLGLVLLLNLILWKPKTENIAKSEIANDETDSAIPSFKEMLSLLKLSHLWIIIIFITFTMSFYTIYDQQMFPDFYTKLFASPEVGQQMYGTLNSIQVFFEALMMGVIPIVMFKVGVKNTLLLAVAFMVARIGLSGLFYNPIAVSMIKMMHAIEVPLFMLPMFRYITLHFNPKLSATLYMIGFQIAAQIGQVILSTPLGTMRDHIGYNQTFLIIAGIAGLAGLFAVVALKKDDEDVNGDPFIRQNKIQEKEV</sequence>
<evidence type="ECO:0000313" key="9">
    <source>
        <dbReference type="EMBL" id="PTI30861.1"/>
    </source>
</evidence>
<feature type="transmembrane region" description="Helical" evidence="8">
    <location>
        <begin position="360"/>
        <end position="380"/>
    </location>
</feature>
<keyword evidence="7 8" id="KW-0472">Membrane</keyword>
<feature type="transmembrane region" description="Helical" evidence="8">
    <location>
        <begin position="392"/>
        <end position="411"/>
    </location>
</feature>
<evidence type="ECO:0000256" key="2">
    <source>
        <dbReference type="ARBA" id="ARBA00022448"/>
    </source>
</evidence>
<dbReference type="Pfam" id="PF01306">
    <property type="entry name" value="LacY_symp"/>
    <property type="match status" value="1"/>
</dbReference>
<proteinExistence type="predicted"/>
<dbReference type="AlphaFoldDB" id="A0A2T4PWH7"/>
<comment type="caution">
    <text evidence="9">The sequence shown here is derived from an EMBL/GenBank/DDBJ whole genome shotgun (WGS) entry which is preliminary data.</text>
</comment>